<dbReference type="EMBL" id="CM023488">
    <property type="protein sequence ID" value="KAH6923466.1"/>
    <property type="molecule type" value="Genomic_DNA"/>
</dbReference>
<comment type="caution">
    <text evidence="1">The sequence shown here is derived from an EMBL/GenBank/DDBJ whole genome shotgun (WGS) entry which is preliminary data.</text>
</comment>
<sequence length="109" mass="12043">MASVNPQYTLVGIAADLDWRPVRFTEPLPQEWLCSVCGIFPERRNALPCGHVACLTCFGRCAEAGRYACPVDGKSFSADDVKGKDYPEEELRRKKVSHSGPNVSIFVLP</sequence>
<protein>
    <submittedName>
        <fullName evidence="1">Uncharacterized protein</fullName>
    </submittedName>
</protein>
<name>A0ACB7RP61_HYAAI</name>
<accession>A0ACB7RP61</accession>
<evidence type="ECO:0000313" key="1">
    <source>
        <dbReference type="EMBL" id="KAH6923466.1"/>
    </source>
</evidence>
<proteinExistence type="predicted"/>
<reference evidence="1" key="1">
    <citation type="submission" date="2020-05" db="EMBL/GenBank/DDBJ databases">
        <title>Large-scale comparative analyses of tick genomes elucidate their genetic diversity and vector capacities.</title>
        <authorList>
            <person name="Jia N."/>
            <person name="Wang J."/>
            <person name="Shi W."/>
            <person name="Du L."/>
            <person name="Sun Y."/>
            <person name="Zhan W."/>
            <person name="Jiang J."/>
            <person name="Wang Q."/>
            <person name="Zhang B."/>
            <person name="Ji P."/>
            <person name="Sakyi L.B."/>
            <person name="Cui X."/>
            <person name="Yuan T."/>
            <person name="Jiang B."/>
            <person name="Yang W."/>
            <person name="Lam T.T.-Y."/>
            <person name="Chang Q."/>
            <person name="Ding S."/>
            <person name="Wang X."/>
            <person name="Zhu J."/>
            <person name="Ruan X."/>
            <person name="Zhao L."/>
            <person name="Wei J."/>
            <person name="Que T."/>
            <person name="Du C."/>
            <person name="Cheng J."/>
            <person name="Dai P."/>
            <person name="Han X."/>
            <person name="Huang E."/>
            <person name="Gao Y."/>
            <person name="Liu J."/>
            <person name="Shao H."/>
            <person name="Ye R."/>
            <person name="Li L."/>
            <person name="Wei W."/>
            <person name="Wang X."/>
            <person name="Wang C."/>
            <person name="Yang T."/>
            <person name="Huo Q."/>
            <person name="Li W."/>
            <person name="Guo W."/>
            <person name="Chen H."/>
            <person name="Zhou L."/>
            <person name="Ni X."/>
            <person name="Tian J."/>
            <person name="Zhou Y."/>
            <person name="Sheng Y."/>
            <person name="Liu T."/>
            <person name="Pan Y."/>
            <person name="Xia L."/>
            <person name="Li J."/>
            <person name="Zhao F."/>
            <person name="Cao W."/>
        </authorList>
    </citation>
    <scope>NUCLEOTIDE SEQUENCE</scope>
    <source>
        <strain evidence="1">Hyas-2018</strain>
    </source>
</reference>
<organism evidence="1 2">
    <name type="scientific">Hyalomma asiaticum</name>
    <name type="common">Tick</name>
    <dbReference type="NCBI Taxonomy" id="266040"/>
    <lineage>
        <taxon>Eukaryota</taxon>
        <taxon>Metazoa</taxon>
        <taxon>Ecdysozoa</taxon>
        <taxon>Arthropoda</taxon>
        <taxon>Chelicerata</taxon>
        <taxon>Arachnida</taxon>
        <taxon>Acari</taxon>
        <taxon>Parasitiformes</taxon>
        <taxon>Ixodida</taxon>
        <taxon>Ixodoidea</taxon>
        <taxon>Ixodidae</taxon>
        <taxon>Hyalomminae</taxon>
        <taxon>Hyalomma</taxon>
    </lineage>
</organism>
<dbReference type="Proteomes" id="UP000821845">
    <property type="component" value="Chromosome 8"/>
</dbReference>
<evidence type="ECO:0000313" key="2">
    <source>
        <dbReference type="Proteomes" id="UP000821845"/>
    </source>
</evidence>
<keyword evidence="2" id="KW-1185">Reference proteome</keyword>
<gene>
    <name evidence="1" type="ORF">HPB50_001287</name>
</gene>